<dbReference type="PROSITE" id="PS01266">
    <property type="entry name" value="ADENYLOSUCCIN_SYN_1"/>
    <property type="match status" value="1"/>
</dbReference>
<dbReference type="FunFam" id="3.90.170.10:FF:000001">
    <property type="entry name" value="Adenylosuccinate synthetase"/>
    <property type="match status" value="1"/>
</dbReference>
<dbReference type="GO" id="GO:0044208">
    <property type="term" value="P:'de novo' AMP biosynthetic process"/>
    <property type="evidence" value="ECO:0007669"/>
    <property type="project" value="TreeGrafter"/>
</dbReference>
<comment type="subunit">
    <text evidence="2">Homodimer.</text>
</comment>
<comment type="caution">
    <text evidence="9">The sequence shown here is derived from an EMBL/GenBank/DDBJ whole genome shotgun (WGS) entry which is preliminary data.</text>
</comment>
<dbReference type="Pfam" id="PF00709">
    <property type="entry name" value="Adenylsucc_synt"/>
    <property type="match status" value="1"/>
</dbReference>
<evidence type="ECO:0000313" key="9">
    <source>
        <dbReference type="EMBL" id="MPL60216.1"/>
    </source>
</evidence>
<proteinExistence type="inferred from homology"/>
<dbReference type="InterPro" id="IPR001114">
    <property type="entry name" value="Adenylosuccinate_synthetase"/>
</dbReference>
<dbReference type="PANTHER" id="PTHR11846:SF0">
    <property type="entry name" value="ADENYLOSUCCINATE SYNTHETASE"/>
    <property type="match status" value="1"/>
</dbReference>
<accession>A0A644SZY8</accession>
<dbReference type="NCBIfam" id="TIGR00184">
    <property type="entry name" value="purA"/>
    <property type="match status" value="1"/>
</dbReference>
<dbReference type="GO" id="GO:0046872">
    <property type="term" value="F:metal ion binding"/>
    <property type="evidence" value="ECO:0007669"/>
    <property type="project" value="UniProtKB-KW"/>
</dbReference>
<evidence type="ECO:0000256" key="3">
    <source>
        <dbReference type="ARBA" id="ARBA00022598"/>
    </source>
</evidence>
<dbReference type="CDD" id="cd03108">
    <property type="entry name" value="AdSS"/>
    <property type="match status" value="1"/>
</dbReference>
<evidence type="ECO:0000256" key="8">
    <source>
        <dbReference type="ARBA" id="ARBA00023134"/>
    </source>
</evidence>
<dbReference type="GO" id="GO:0005737">
    <property type="term" value="C:cytoplasm"/>
    <property type="evidence" value="ECO:0007669"/>
    <property type="project" value="TreeGrafter"/>
</dbReference>
<keyword evidence="7" id="KW-0460">Magnesium</keyword>
<dbReference type="HAMAP" id="MF_00011">
    <property type="entry name" value="Adenylosucc_synth"/>
    <property type="match status" value="1"/>
</dbReference>
<protein>
    <submittedName>
        <fullName evidence="9">Adenylosuccinate synthetase</fullName>
        <ecNumber evidence="9">6.3.4.4</ecNumber>
    </submittedName>
</protein>
<comment type="cofactor">
    <cofactor evidence="1">
        <name>Mg(2+)</name>
        <dbReference type="ChEBI" id="CHEBI:18420"/>
    </cofactor>
</comment>
<keyword evidence="6" id="KW-0658">Purine biosynthesis</keyword>
<keyword evidence="3 9" id="KW-0436">Ligase</keyword>
<evidence type="ECO:0000256" key="6">
    <source>
        <dbReference type="ARBA" id="ARBA00022755"/>
    </source>
</evidence>
<reference evidence="9" key="1">
    <citation type="submission" date="2019-08" db="EMBL/GenBank/DDBJ databases">
        <authorList>
            <person name="Kucharzyk K."/>
            <person name="Murdoch R.W."/>
            <person name="Higgins S."/>
            <person name="Loffler F."/>
        </authorList>
    </citation>
    <scope>NUCLEOTIDE SEQUENCE</scope>
</reference>
<dbReference type="InterPro" id="IPR027417">
    <property type="entry name" value="P-loop_NTPase"/>
</dbReference>
<dbReference type="EC" id="6.3.4.4" evidence="9"/>
<keyword evidence="5" id="KW-0547">Nucleotide-binding</keyword>
<dbReference type="GO" id="GO:0004019">
    <property type="term" value="F:adenylosuccinate synthase activity"/>
    <property type="evidence" value="ECO:0007669"/>
    <property type="project" value="UniProtKB-EC"/>
</dbReference>
<dbReference type="InterPro" id="IPR042111">
    <property type="entry name" value="Adenylosuccinate_synth_dom3"/>
</dbReference>
<dbReference type="EMBL" id="VSSQ01000011">
    <property type="protein sequence ID" value="MPL60216.1"/>
    <property type="molecule type" value="Genomic_DNA"/>
</dbReference>
<name>A0A644SZY8_9ZZZZ</name>
<dbReference type="GO" id="GO:0005525">
    <property type="term" value="F:GTP binding"/>
    <property type="evidence" value="ECO:0007669"/>
    <property type="project" value="UniProtKB-KW"/>
</dbReference>
<dbReference type="InterPro" id="IPR042110">
    <property type="entry name" value="Adenylosuccinate_synth_dom2"/>
</dbReference>
<dbReference type="GO" id="GO:0046040">
    <property type="term" value="P:IMP metabolic process"/>
    <property type="evidence" value="ECO:0007669"/>
    <property type="project" value="TreeGrafter"/>
</dbReference>
<evidence type="ECO:0000256" key="4">
    <source>
        <dbReference type="ARBA" id="ARBA00022723"/>
    </source>
</evidence>
<keyword evidence="4" id="KW-0479">Metal-binding</keyword>
<dbReference type="FunFam" id="1.10.300.10:FF:000001">
    <property type="entry name" value="Adenylosuccinate synthetase"/>
    <property type="match status" value="1"/>
</dbReference>
<dbReference type="NCBIfam" id="NF002223">
    <property type="entry name" value="PRK01117.1"/>
    <property type="match status" value="1"/>
</dbReference>
<dbReference type="Gene3D" id="3.40.440.10">
    <property type="entry name" value="Adenylosuccinate Synthetase, subunit A, domain 1"/>
    <property type="match status" value="1"/>
</dbReference>
<evidence type="ECO:0000256" key="2">
    <source>
        <dbReference type="ARBA" id="ARBA00011738"/>
    </source>
</evidence>
<sequence>MALDGHLTCSCIRDTYHQRLCVPLKRQWGRRVDSLRSICRVRRTNAPYITRRCAAALQAGNTMANTVIIGAQWGDEGKGKIVDMLSAQSRVIVRFQGGNNAGHTIKVQGEETILHLIPSGILHENKICLIGNGVVLDPHVFLEEVDHLAARGIDVSPARLGISKKTHLIMPYHKSLDQAREAKRAGHKIGTTGRGIGPCYEDKAARVGLRAGDLTDPDLVRAKVAHALQEKNVLLRELYKFEPLDENTVSEELLALAPRLVPYLTEVEERMQEVQAEGGDILFEGAQGIHLDIDHGTYPFVTSSNTVAGNASAGCGIAPSALNRIVGIVKAYTTRVGSGPFPTELLDDTGSYLRTQGHEFGATTGRPRRCGWLDAVVLRESVRLNGLTDIALTKLDVLQNLPVLKICVAYEYKGKRLSYLPQEECSLGSVTPIYEEMPGFEEDITQCASYEELPATVRAYIARIEELTGVKVSLVSVGADRRQTIVR</sequence>
<dbReference type="AlphaFoldDB" id="A0A644SZY8"/>
<dbReference type="PROSITE" id="PS00513">
    <property type="entry name" value="ADENYLOSUCCIN_SYN_2"/>
    <property type="match status" value="1"/>
</dbReference>
<organism evidence="9">
    <name type="scientific">bioreactor metagenome</name>
    <dbReference type="NCBI Taxonomy" id="1076179"/>
    <lineage>
        <taxon>unclassified sequences</taxon>
        <taxon>metagenomes</taxon>
        <taxon>ecological metagenomes</taxon>
    </lineage>
</organism>
<evidence type="ECO:0000256" key="7">
    <source>
        <dbReference type="ARBA" id="ARBA00022842"/>
    </source>
</evidence>
<dbReference type="InterPro" id="IPR018220">
    <property type="entry name" value="Adenylosuccin_syn_GTP-bd"/>
</dbReference>
<evidence type="ECO:0000256" key="5">
    <source>
        <dbReference type="ARBA" id="ARBA00022741"/>
    </source>
</evidence>
<dbReference type="SMART" id="SM00788">
    <property type="entry name" value="Adenylsucc_synt"/>
    <property type="match status" value="1"/>
</dbReference>
<evidence type="ECO:0000256" key="1">
    <source>
        <dbReference type="ARBA" id="ARBA00001946"/>
    </source>
</evidence>
<gene>
    <name evidence="9" type="primary">purA_4</name>
    <name evidence="9" type="ORF">SDC9_05774</name>
</gene>
<dbReference type="Gene3D" id="1.10.300.10">
    <property type="entry name" value="Adenylosuccinate Synthetase, subunit A, domain 2"/>
    <property type="match status" value="1"/>
</dbReference>
<keyword evidence="8" id="KW-0342">GTP-binding</keyword>
<dbReference type="InterPro" id="IPR033128">
    <property type="entry name" value="Adenylosuccin_syn_Lys_AS"/>
</dbReference>
<dbReference type="PANTHER" id="PTHR11846">
    <property type="entry name" value="ADENYLOSUCCINATE SYNTHETASE"/>
    <property type="match status" value="1"/>
</dbReference>
<dbReference type="SUPFAM" id="SSF52540">
    <property type="entry name" value="P-loop containing nucleoside triphosphate hydrolases"/>
    <property type="match status" value="1"/>
</dbReference>
<dbReference type="InterPro" id="IPR042109">
    <property type="entry name" value="Adenylosuccinate_synth_dom1"/>
</dbReference>
<dbReference type="Gene3D" id="3.90.170.10">
    <property type="entry name" value="Adenylosuccinate Synthetase, subunit A, domain 3"/>
    <property type="match status" value="1"/>
</dbReference>